<evidence type="ECO:0000313" key="3">
    <source>
        <dbReference type="Proteomes" id="UP000295632"/>
    </source>
</evidence>
<keyword evidence="1" id="KW-0812">Transmembrane</keyword>
<comment type="caution">
    <text evidence="2">The sequence shown here is derived from an EMBL/GenBank/DDBJ whole genome shotgun (WGS) entry which is preliminary data.</text>
</comment>
<dbReference type="RefSeq" id="WP_166639221.1">
    <property type="nucleotide sequence ID" value="NZ_SNYJ01000005.1"/>
</dbReference>
<keyword evidence="3" id="KW-1185">Reference proteome</keyword>
<sequence>MPALLVTIAWIVVCAYAIYRVVTLANTAVKPWFPILFYIAVFIISLSYLWPLLDT</sequence>
<dbReference type="Proteomes" id="UP000295632">
    <property type="component" value="Unassembled WGS sequence"/>
</dbReference>
<protein>
    <submittedName>
        <fullName evidence="2">Uncharacterized protein</fullName>
    </submittedName>
</protein>
<keyword evidence="1" id="KW-0472">Membrane</keyword>
<evidence type="ECO:0000256" key="1">
    <source>
        <dbReference type="SAM" id="Phobius"/>
    </source>
</evidence>
<feature type="transmembrane region" description="Helical" evidence="1">
    <location>
        <begin position="33"/>
        <end position="53"/>
    </location>
</feature>
<keyword evidence="1" id="KW-1133">Transmembrane helix</keyword>
<proteinExistence type="predicted"/>
<accession>A0A4R6U365</accession>
<organism evidence="2 3">
    <name type="scientific">Aureibacillus halotolerans</name>
    <dbReference type="NCBI Taxonomy" id="1508390"/>
    <lineage>
        <taxon>Bacteria</taxon>
        <taxon>Bacillati</taxon>
        <taxon>Bacillota</taxon>
        <taxon>Bacilli</taxon>
        <taxon>Bacillales</taxon>
        <taxon>Bacillaceae</taxon>
        <taxon>Aureibacillus</taxon>
    </lineage>
</organism>
<reference evidence="2 3" key="1">
    <citation type="submission" date="2019-03" db="EMBL/GenBank/DDBJ databases">
        <title>Genomic Encyclopedia of Type Strains, Phase IV (KMG-IV): sequencing the most valuable type-strain genomes for metagenomic binning, comparative biology and taxonomic classification.</title>
        <authorList>
            <person name="Goeker M."/>
        </authorList>
    </citation>
    <scope>NUCLEOTIDE SEQUENCE [LARGE SCALE GENOMIC DNA]</scope>
    <source>
        <strain evidence="2 3">DSM 28697</strain>
    </source>
</reference>
<dbReference type="AlphaFoldDB" id="A0A4R6U365"/>
<name>A0A4R6U365_9BACI</name>
<evidence type="ECO:0000313" key="2">
    <source>
        <dbReference type="EMBL" id="TDQ40898.1"/>
    </source>
</evidence>
<dbReference type="EMBL" id="SNYJ01000005">
    <property type="protein sequence ID" value="TDQ40898.1"/>
    <property type="molecule type" value="Genomic_DNA"/>
</dbReference>
<gene>
    <name evidence="2" type="ORF">EV213_105244</name>
</gene>